<organism evidence="12 13">
    <name type="scientific">Bugula neritina</name>
    <name type="common">Brown bryozoan</name>
    <name type="synonym">Sertularia neritina</name>
    <dbReference type="NCBI Taxonomy" id="10212"/>
    <lineage>
        <taxon>Eukaryota</taxon>
        <taxon>Metazoa</taxon>
        <taxon>Spiralia</taxon>
        <taxon>Lophotrochozoa</taxon>
        <taxon>Bryozoa</taxon>
        <taxon>Gymnolaemata</taxon>
        <taxon>Cheilostomatida</taxon>
        <taxon>Flustrina</taxon>
        <taxon>Buguloidea</taxon>
        <taxon>Bugulidae</taxon>
        <taxon>Bugula</taxon>
    </lineage>
</organism>
<dbReference type="InterPro" id="IPR035500">
    <property type="entry name" value="NHR-like_dom_sf"/>
</dbReference>
<evidence type="ECO:0000259" key="11">
    <source>
        <dbReference type="PROSITE" id="PS51843"/>
    </source>
</evidence>
<feature type="domain" description="Nuclear receptor" evidence="10">
    <location>
        <begin position="21"/>
        <end position="97"/>
    </location>
</feature>
<dbReference type="GO" id="GO:0045944">
    <property type="term" value="P:positive regulation of transcription by RNA polymerase II"/>
    <property type="evidence" value="ECO:0007669"/>
    <property type="project" value="TreeGrafter"/>
</dbReference>
<evidence type="ECO:0000313" key="12">
    <source>
        <dbReference type="EMBL" id="KAF6040895.1"/>
    </source>
</evidence>
<dbReference type="Gene3D" id="3.30.50.10">
    <property type="entry name" value="Erythroid Transcription Factor GATA-1, subunit A"/>
    <property type="match status" value="1"/>
</dbReference>
<evidence type="ECO:0000256" key="1">
    <source>
        <dbReference type="ARBA" id="ARBA00022723"/>
    </source>
</evidence>
<evidence type="ECO:0000256" key="2">
    <source>
        <dbReference type="ARBA" id="ARBA00022771"/>
    </source>
</evidence>
<keyword evidence="13" id="KW-1185">Reference proteome</keyword>
<dbReference type="InterPro" id="IPR050234">
    <property type="entry name" value="Nuclear_hormone_rcpt_NR1"/>
</dbReference>
<dbReference type="GO" id="GO:0008270">
    <property type="term" value="F:zinc ion binding"/>
    <property type="evidence" value="ECO:0007669"/>
    <property type="project" value="UniProtKB-KW"/>
</dbReference>
<dbReference type="GO" id="GO:0000978">
    <property type="term" value="F:RNA polymerase II cis-regulatory region sequence-specific DNA binding"/>
    <property type="evidence" value="ECO:0007669"/>
    <property type="project" value="TreeGrafter"/>
</dbReference>
<evidence type="ECO:0000256" key="8">
    <source>
        <dbReference type="ARBA" id="ARBA00023242"/>
    </source>
</evidence>
<keyword evidence="7" id="KW-0675">Receptor</keyword>
<comment type="caution">
    <text evidence="12">The sequence shown here is derived from an EMBL/GenBank/DDBJ whole genome shotgun (WGS) entry which is preliminary data.</text>
</comment>
<dbReference type="Proteomes" id="UP000593567">
    <property type="component" value="Unassembled WGS sequence"/>
</dbReference>
<evidence type="ECO:0000313" key="13">
    <source>
        <dbReference type="Proteomes" id="UP000593567"/>
    </source>
</evidence>
<name>A0A7J7KS13_BUGNE</name>
<keyword evidence="6" id="KW-0804">Transcription</keyword>
<evidence type="ECO:0000256" key="5">
    <source>
        <dbReference type="ARBA" id="ARBA00023125"/>
    </source>
</evidence>
<reference evidence="12" key="1">
    <citation type="submission" date="2020-06" db="EMBL/GenBank/DDBJ databases">
        <title>Draft genome of Bugula neritina, a colonial animal packing powerful symbionts and potential medicines.</title>
        <authorList>
            <person name="Rayko M."/>
        </authorList>
    </citation>
    <scope>NUCLEOTIDE SEQUENCE [LARGE SCALE GENOMIC DNA]</scope>
    <source>
        <strain evidence="12">Kwan_BN1</strain>
    </source>
</reference>
<dbReference type="PANTHER" id="PTHR24082:SF507">
    <property type="entry name" value="BILE ACID RECEPTOR-RELATED"/>
    <property type="match status" value="1"/>
</dbReference>
<keyword evidence="3" id="KW-0862">Zinc</keyword>
<evidence type="ECO:0000256" key="3">
    <source>
        <dbReference type="ARBA" id="ARBA00022833"/>
    </source>
</evidence>
<dbReference type="SUPFAM" id="SSF48508">
    <property type="entry name" value="Nuclear receptor ligand-binding domain"/>
    <property type="match status" value="1"/>
</dbReference>
<evidence type="ECO:0000259" key="10">
    <source>
        <dbReference type="PROSITE" id="PS51030"/>
    </source>
</evidence>
<accession>A0A7J7KS13</accession>
<dbReference type="SMART" id="SM00399">
    <property type="entry name" value="ZnF_C4"/>
    <property type="match status" value="1"/>
</dbReference>
<dbReference type="GO" id="GO:0004879">
    <property type="term" value="F:nuclear receptor activity"/>
    <property type="evidence" value="ECO:0007669"/>
    <property type="project" value="TreeGrafter"/>
</dbReference>
<dbReference type="InterPro" id="IPR001628">
    <property type="entry name" value="Znf_hrmn_rcpt"/>
</dbReference>
<evidence type="ECO:0000256" key="6">
    <source>
        <dbReference type="ARBA" id="ARBA00023163"/>
    </source>
</evidence>
<keyword evidence="5" id="KW-0238">DNA-binding</keyword>
<proteinExistence type="predicted"/>
<dbReference type="OrthoDB" id="6081310at2759"/>
<keyword evidence="8" id="KW-0539">Nucleus</keyword>
<feature type="domain" description="NR LBD" evidence="11">
    <location>
        <begin position="206"/>
        <end position="417"/>
    </location>
</feature>
<dbReference type="InterPro" id="IPR013088">
    <property type="entry name" value="Znf_NHR/GATA"/>
</dbReference>
<dbReference type="PRINTS" id="PR00047">
    <property type="entry name" value="STROIDFINGER"/>
</dbReference>
<sequence length="417" mass="47102">MENFNEGDETQAAREKKLPYLPPCRVCDSVASGFHYGVNTCEACKGFYRRSIARKTPYSKCTGNGNCDIILTNRNACASCRLEKCVAVGMSKEAIKTGRYTHKKRTLDTLEIKHVTPGSLPSSVAEPNIPDHHSPSVSTGESEEKLASLANEICQAYRKSFVDATYLNEHAEEINEIVKQMLSDRGLSEVTGVLYSPGHTPSNDEDHQQLAEFVAVAEKTIASLGDSDLSELDRLMEMPKYKHLATQLFELWLHRIDRLIRMFVHFVRKLPQFQTLPVSDQITLIKASRQEVSMLLMSAHYRAEWGSMIDYRQESGTITLIPNVILKILYMVDEDYPEGADHNHLFIRCMKQMMALDMKVENVSVLSAICVFSSDRDDLSPEVLSTISQIQETLTQVYTLPCNKVLQLIKFTSFNQM</sequence>
<keyword evidence="4" id="KW-0805">Transcription regulation</keyword>
<dbReference type="PROSITE" id="PS51843">
    <property type="entry name" value="NR_LBD"/>
    <property type="match status" value="1"/>
</dbReference>
<dbReference type="PANTHER" id="PTHR24082">
    <property type="entry name" value="NUCLEAR HORMONE RECEPTOR"/>
    <property type="match status" value="1"/>
</dbReference>
<keyword evidence="2" id="KW-0863">Zinc-finger</keyword>
<dbReference type="SUPFAM" id="SSF57716">
    <property type="entry name" value="Glucocorticoid receptor-like (DNA-binding domain)"/>
    <property type="match status" value="1"/>
</dbReference>
<feature type="region of interest" description="Disordered" evidence="9">
    <location>
        <begin position="117"/>
        <end position="139"/>
    </location>
</feature>
<dbReference type="Pfam" id="PF00105">
    <property type="entry name" value="zf-C4"/>
    <property type="match status" value="1"/>
</dbReference>
<dbReference type="Pfam" id="PF00104">
    <property type="entry name" value="Hormone_recep"/>
    <property type="match status" value="1"/>
</dbReference>
<dbReference type="GO" id="GO:0030154">
    <property type="term" value="P:cell differentiation"/>
    <property type="evidence" value="ECO:0007669"/>
    <property type="project" value="TreeGrafter"/>
</dbReference>
<dbReference type="InterPro" id="IPR000536">
    <property type="entry name" value="Nucl_hrmn_rcpt_lig-bd"/>
</dbReference>
<gene>
    <name evidence="12" type="ORF">EB796_000796</name>
</gene>
<dbReference type="CDD" id="cd06916">
    <property type="entry name" value="NR_DBD_like"/>
    <property type="match status" value="1"/>
</dbReference>
<dbReference type="EMBL" id="VXIV02000094">
    <property type="protein sequence ID" value="KAF6040895.1"/>
    <property type="molecule type" value="Genomic_DNA"/>
</dbReference>
<evidence type="ECO:0000256" key="7">
    <source>
        <dbReference type="ARBA" id="ARBA00023170"/>
    </source>
</evidence>
<evidence type="ECO:0000256" key="4">
    <source>
        <dbReference type="ARBA" id="ARBA00023015"/>
    </source>
</evidence>
<dbReference type="InterPro" id="IPR001723">
    <property type="entry name" value="Nuclear_hrmn_rcpt"/>
</dbReference>
<dbReference type="PROSITE" id="PS51030">
    <property type="entry name" value="NUCLEAR_REC_DBD_2"/>
    <property type="match status" value="1"/>
</dbReference>
<dbReference type="AlphaFoldDB" id="A0A7J7KS13"/>
<keyword evidence="1" id="KW-0479">Metal-binding</keyword>
<protein>
    <submittedName>
        <fullName evidence="12">Uncharacterized protein</fullName>
    </submittedName>
</protein>
<dbReference type="GO" id="GO:0000122">
    <property type="term" value="P:negative regulation of transcription by RNA polymerase II"/>
    <property type="evidence" value="ECO:0007669"/>
    <property type="project" value="TreeGrafter"/>
</dbReference>
<dbReference type="Gene3D" id="1.10.565.10">
    <property type="entry name" value="Retinoid X Receptor"/>
    <property type="match status" value="1"/>
</dbReference>
<dbReference type="PRINTS" id="PR00398">
    <property type="entry name" value="STRDHORMONER"/>
</dbReference>
<evidence type="ECO:0000256" key="9">
    <source>
        <dbReference type="SAM" id="MobiDB-lite"/>
    </source>
</evidence>